<comment type="caution">
    <text evidence="2">The sequence shown here is derived from an EMBL/GenBank/DDBJ whole genome shotgun (WGS) entry which is preliminary data.</text>
</comment>
<feature type="transmembrane region" description="Helical" evidence="1">
    <location>
        <begin position="282"/>
        <end position="303"/>
    </location>
</feature>
<evidence type="ECO:0000313" key="3">
    <source>
        <dbReference type="Proteomes" id="UP000789833"/>
    </source>
</evidence>
<keyword evidence="1" id="KW-1133">Transmembrane helix</keyword>
<sequence length="311" mass="36368">MKRIILMSCVFLVFSMWVSLFPFQVDATPKEKEVDIYLDEIGWTREDLNNYFRFYEVTLEDFRDINHLREELGTPINEDNLHRMLVRYDLTKEELEILLSKVGEKVQDYTFLEDLEIAVDFYMTHEEEVARAEDFLVSMGFKEEEAQQIFEHILNLPKDVLAEELERLKGMLEEEPNSVEKIFALWSEFMDVFHVNADLHINDNGQTRITQNELLQPGWLEGKEIHLDLYNKSGTFLASAVMDEQIVTPTYVKETGRELIHLGQVGVRMSDELYHNRMPDTASFYGVAMLMGLSLMVGAIILYQKDNGFLR</sequence>
<keyword evidence="1" id="KW-0472">Membrane</keyword>
<reference evidence="2 3" key="1">
    <citation type="submission" date="2021-10" db="EMBL/GenBank/DDBJ databases">
        <authorList>
            <person name="Criscuolo A."/>
        </authorList>
    </citation>
    <scope>NUCLEOTIDE SEQUENCE [LARGE SCALE GENOMIC DNA]</scope>
    <source>
        <strain evidence="3">CIP 111883</strain>
    </source>
</reference>
<dbReference type="Proteomes" id="UP000789833">
    <property type="component" value="Unassembled WGS sequence"/>
</dbReference>
<organism evidence="2 3">
    <name type="scientific">Sutcliffiella rhizosphaerae</name>
    <dbReference type="NCBI Taxonomy" id="2880967"/>
    <lineage>
        <taxon>Bacteria</taxon>
        <taxon>Bacillati</taxon>
        <taxon>Bacillota</taxon>
        <taxon>Bacilli</taxon>
        <taxon>Bacillales</taxon>
        <taxon>Bacillaceae</taxon>
        <taxon>Sutcliffiella</taxon>
    </lineage>
</organism>
<keyword evidence="3" id="KW-1185">Reference proteome</keyword>
<evidence type="ECO:0000256" key="1">
    <source>
        <dbReference type="SAM" id="Phobius"/>
    </source>
</evidence>
<protein>
    <recommendedName>
        <fullName evidence="4">Processed acidic surface protein</fullName>
    </recommendedName>
</protein>
<name>A0ABN8AIB0_9BACI</name>
<dbReference type="InterPro" id="IPR030832">
    <property type="entry name" value="Acidic_LPXTA"/>
</dbReference>
<dbReference type="EMBL" id="CAKJTJ010000040">
    <property type="protein sequence ID" value="CAG9623242.1"/>
    <property type="molecule type" value="Genomic_DNA"/>
</dbReference>
<evidence type="ECO:0008006" key="4">
    <source>
        <dbReference type="Google" id="ProtNLM"/>
    </source>
</evidence>
<dbReference type="NCBIfam" id="TIGR04383">
    <property type="entry name" value="acidic_w_LPXTA"/>
    <property type="match status" value="1"/>
</dbReference>
<accession>A0ABN8AIB0</accession>
<gene>
    <name evidence="2" type="ORF">BACCIP111883_04038</name>
</gene>
<evidence type="ECO:0000313" key="2">
    <source>
        <dbReference type="EMBL" id="CAG9623242.1"/>
    </source>
</evidence>
<dbReference type="RefSeq" id="WP_230504515.1">
    <property type="nucleotide sequence ID" value="NZ_CAKJTJ010000040.1"/>
</dbReference>
<keyword evidence="1" id="KW-0812">Transmembrane</keyword>
<proteinExistence type="predicted"/>